<feature type="region of interest" description="Disordered" evidence="1">
    <location>
        <begin position="174"/>
        <end position="195"/>
    </location>
</feature>
<dbReference type="PANTHER" id="PTHR47718">
    <property type="entry name" value="OS01G0519700 PROTEIN"/>
    <property type="match status" value="1"/>
</dbReference>
<evidence type="ECO:0000313" key="3">
    <source>
        <dbReference type="Proteomes" id="UP000226431"/>
    </source>
</evidence>
<dbReference type="OrthoDB" id="5151057at2759"/>
<dbReference type="Proteomes" id="UP000226431">
    <property type="component" value="Unassembled WGS sequence"/>
</dbReference>
<dbReference type="STRING" id="2004952.A0A2C5YT87"/>
<name>A0A2C5YT87_9HYPO</name>
<evidence type="ECO:0000256" key="1">
    <source>
        <dbReference type="SAM" id="MobiDB-lite"/>
    </source>
</evidence>
<sequence>MESLFTSKFPTYEAAIQACDDVARTQGFALAIHSKRPNARSPTSVYLRCSKGRKFVSHPDESVDESKRRRTKTQMTQCPYRLSIKKTFKGMGRNWVVSGAAEKHNHEFFPANEHRKYRNEVLAKHLGDIIKAHEAGLRPVLIAAQLHSRAEEDGEVELAAISIKDINNALARHRQQQLASQTPESMPSPNLTKQV</sequence>
<dbReference type="EMBL" id="NJES01000458">
    <property type="protein sequence ID" value="PHH71987.1"/>
    <property type="molecule type" value="Genomic_DNA"/>
</dbReference>
<organism evidence="2 3">
    <name type="scientific">Ophiocordyceps camponoti-rufipedis</name>
    <dbReference type="NCBI Taxonomy" id="2004952"/>
    <lineage>
        <taxon>Eukaryota</taxon>
        <taxon>Fungi</taxon>
        <taxon>Dikarya</taxon>
        <taxon>Ascomycota</taxon>
        <taxon>Pezizomycotina</taxon>
        <taxon>Sordariomycetes</taxon>
        <taxon>Hypocreomycetidae</taxon>
        <taxon>Hypocreales</taxon>
        <taxon>Ophiocordycipitaceae</taxon>
        <taxon>Ophiocordyceps</taxon>
    </lineage>
</organism>
<dbReference type="AlphaFoldDB" id="A0A2C5YT87"/>
<feature type="compositionally biased region" description="Polar residues" evidence="1">
    <location>
        <begin position="176"/>
        <end position="195"/>
    </location>
</feature>
<reference evidence="2 3" key="1">
    <citation type="submission" date="2017-06" db="EMBL/GenBank/DDBJ databases">
        <title>Ant-infecting Ophiocordyceps genomes reveal a high diversity of potential behavioral manipulation genes and a possible major role for enterotoxins.</title>
        <authorList>
            <person name="De Bekker C."/>
            <person name="Evans H.C."/>
            <person name="Brachmann A."/>
            <person name="Hughes D.P."/>
        </authorList>
    </citation>
    <scope>NUCLEOTIDE SEQUENCE [LARGE SCALE GENOMIC DNA]</scope>
    <source>
        <strain evidence="2 3">Map16</strain>
    </source>
</reference>
<proteinExistence type="predicted"/>
<keyword evidence="3" id="KW-1185">Reference proteome</keyword>
<gene>
    <name evidence="2" type="ORF">CDD80_4843</name>
</gene>
<evidence type="ECO:0008006" key="4">
    <source>
        <dbReference type="Google" id="ProtNLM"/>
    </source>
</evidence>
<dbReference type="PANTHER" id="PTHR47718:SF3">
    <property type="entry name" value="PROTEIN FAR1-RELATED SEQUENCE 5-LIKE"/>
    <property type="match status" value="1"/>
</dbReference>
<protein>
    <recommendedName>
        <fullName evidence="4">FAR1 domain-containing protein</fullName>
    </recommendedName>
</protein>
<accession>A0A2C5YT87</accession>
<evidence type="ECO:0000313" key="2">
    <source>
        <dbReference type="EMBL" id="PHH71987.1"/>
    </source>
</evidence>
<comment type="caution">
    <text evidence="2">The sequence shown here is derived from an EMBL/GenBank/DDBJ whole genome shotgun (WGS) entry which is preliminary data.</text>
</comment>